<evidence type="ECO:0000256" key="2">
    <source>
        <dbReference type="SAM" id="Phobius"/>
    </source>
</evidence>
<reference evidence="4" key="1">
    <citation type="journal article" date="2019" name="Int. J. Syst. Evol. Microbiol.">
        <title>The Global Catalogue of Microorganisms (GCM) 10K type strain sequencing project: providing services to taxonomists for standard genome sequencing and annotation.</title>
        <authorList>
            <consortium name="The Broad Institute Genomics Platform"/>
            <consortium name="The Broad Institute Genome Sequencing Center for Infectious Disease"/>
            <person name="Wu L."/>
            <person name="Ma J."/>
        </authorList>
    </citation>
    <scope>NUCLEOTIDE SEQUENCE [LARGE SCALE GENOMIC DNA]</scope>
    <source>
        <strain evidence="4">JCM 9371</strain>
    </source>
</reference>
<dbReference type="Proteomes" id="UP001597063">
    <property type="component" value="Unassembled WGS sequence"/>
</dbReference>
<feature type="region of interest" description="Disordered" evidence="1">
    <location>
        <begin position="1"/>
        <end position="29"/>
    </location>
</feature>
<keyword evidence="2" id="KW-0472">Membrane</keyword>
<evidence type="ECO:0000256" key="1">
    <source>
        <dbReference type="SAM" id="MobiDB-lite"/>
    </source>
</evidence>
<gene>
    <name evidence="3" type="ORF">ACFQZM_31245</name>
</gene>
<evidence type="ECO:0000313" key="4">
    <source>
        <dbReference type="Proteomes" id="UP001597063"/>
    </source>
</evidence>
<keyword evidence="4" id="KW-1185">Reference proteome</keyword>
<evidence type="ECO:0000313" key="3">
    <source>
        <dbReference type="EMBL" id="MFD0689003.1"/>
    </source>
</evidence>
<keyword evidence="2" id="KW-0812">Transmembrane</keyword>
<accession>A0ABW2XU23</accession>
<proteinExistence type="predicted"/>
<feature type="transmembrane region" description="Helical" evidence="2">
    <location>
        <begin position="70"/>
        <end position="96"/>
    </location>
</feature>
<feature type="transmembrane region" description="Helical" evidence="2">
    <location>
        <begin position="145"/>
        <end position="164"/>
    </location>
</feature>
<keyword evidence="2" id="KW-1133">Transmembrane helix</keyword>
<comment type="caution">
    <text evidence="3">The sequence shown here is derived from an EMBL/GenBank/DDBJ whole genome shotgun (WGS) entry which is preliminary data.</text>
</comment>
<dbReference type="RefSeq" id="WP_131760065.1">
    <property type="nucleotide sequence ID" value="NZ_CAACUY010000100.1"/>
</dbReference>
<name>A0ABW2XU23_9ACTN</name>
<protein>
    <submittedName>
        <fullName evidence="3">Uncharacterized protein</fullName>
    </submittedName>
</protein>
<sequence length="206" mass="21111">MPDTPFGRYPGGLPGRHAGRPAPRPWQRSFRCPSTVRARPAEAAQVARYQDFVALHEEVSAGHDPVLRPLWLTGLACALMAAGLAFAVVLGVRGVFGVQVPVFAGRHTGAGAAATSYALCAFAGTVQATALMHLLYATAARPVRAFAWIGGLAVGVVSLLPLALRAPLDAVLATAALDMVGGTVVVALLAAVVAAASGGAFRRGRP</sequence>
<dbReference type="EMBL" id="JBHTGP010000015">
    <property type="protein sequence ID" value="MFD0689003.1"/>
    <property type="molecule type" value="Genomic_DNA"/>
</dbReference>
<organism evidence="3 4">
    <name type="scientific">Actinomadura fibrosa</name>
    <dbReference type="NCBI Taxonomy" id="111802"/>
    <lineage>
        <taxon>Bacteria</taxon>
        <taxon>Bacillati</taxon>
        <taxon>Actinomycetota</taxon>
        <taxon>Actinomycetes</taxon>
        <taxon>Streptosporangiales</taxon>
        <taxon>Thermomonosporaceae</taxon>
        <taxon>Actinomadura</taxon>
    </lineage>
</organism>
<feature type="transmembrane region" description="Helical" evidence="2">
    <location>
        <begin position="170"/>
        <end position="196"/>
    </location>
</feature>